<evidence type="ECO:0000256" key="3">
    <source>
        <dbReference type="ARBA" id="ARBA00022833"/>
    </source>
</evidence>
<comment type="caution">
    <text evidence="6">The sequence shown here is derived from an EMBL/GenBank/DDBJ whole genome shotgun (WGS) entry which is preliminary data.</text>
</comment>
<feature type="region of interest" description="Disordered" evidence="4">
    <location>
        <begin position="64"/>
        <end position="119"/>
    </location>
</feature>
<keyword evidence="1" id="KW-0479">Metal-binding</keyword>
<keyword evidence="2" id="KW-0863">Zinc-finger</keyword>
<sequence length="254" mass="29421">MQLIYGGQPFIFEKTLKLSTGEEKRYWRCNQWWNQKCRSRVFTINDIVCPLNRFHTHEEIVRRKKRVRRIQPAQEQSNANAKTYSTAAASRQEQQQQQQQQVQVQHDQQQQQQHLHHTQQLSTDAMLGTALSDEAAGTIDVNDLGMHLKYEEIVADVTGIVGGHTHAPVLTAVFYYTKGQRKSIKLNYGGHSYVKFMENSRGTKWICATRSTTKCRARVRTKGEILEVLHGPHNHQICRRHCERAKQRKTASQS</sequence>
<name>A0A484B7J7_DRONA</name>
<feature type="domain" description="FLYWCH-type" evidence="5">
    <location>
        <begin position="2"/>
        <end position="57"/>
    </location>
</feature>
<dbReference type="Proteomes" id="UP000295192">
    <property type="component" value="Unassembled WGS sequence"/>
</dbReference>
<feature type="domain" description="FLYWCH-type" evidence="5">
    <location>
        <begin position="176"/>
        <end position="235"/>
    </location>
</feature>
<evidence type="ECO:0000313" key="7">
    <source>
        <dbReference type="Proteomes" id="UP000295192"/>
    </source>
</evidence>
<dbReference type="OrthoDB" id="7817712at2759"/>
<dbReference type="InterPro" id="IPR007588">
    <property type="entry name" value="Znf_FLYWCH"/>
</dbReference>
<evidence type="ECO:0000256" key="2">
    <source>
        <dbReference type="ARBA" id="ARBA00022771"/>
    </source>
</evidence>
<organism evidence="6 7">
    <name type="scientific">Drosophila navojoa</name>
    <name type="common">Fruit fly</name>
    <dbReference type="NCBI Taxonomy" id="7232"/>
    <lineage>
        <taxon>Eukaryota</taxon>
        <taxon>Metazoa</taxon>
        <taxon>Ecdysozoa</taxon>
        <taxon>Arthropoda</taxon>
        <taxon>Hexapoda</taxon>
        <taxon>Insecta</taxon>
        <taxon>Pterygota</taxon>
        <taxon>Neoptera</taxon>
        <taxon>Endopterygota</taxon>
        <taxon>Diptera</taxon>
        <taxon>Brachycera</taxon>
        <taxon>Muscomorpha</taxon>
        <taxon>Ephydroidea</taxon>
        <taxon>Drosophilidae</taxon>
        <taxon>Drosophila</taxon>
    </lineage>
</organism>
<feature type="compositionally biased region" description="Polar residues" evidence="4">
    <location>
        <begin position="73"/>
        <end position="91"/>
    </location>
</feature>
<keyword evidence="3" id="KW-0862">Zinc</keyword>
<feature type="compositionally biased region" description="Low complexity" evidence="4">
    <location>
        <begin position="92"/>
        <end position="113"/>
    </location>
</feature>
<protein>
    <recommendedName>
        <fullName evidence="5">FLYWCH-type domain-containing protein</fullName>
    </recommendedName>
</protein>
<dbReference type="Pfam" id="PF04500">
    <property type="entry name" value="FLYWCH"/>
    <property type="match status" value="2"/>
</dbReference>
<dbReference type="AlphaFoldDB" id="A0A484B7J7"/>
<reference evidence="6 7" key="1">
    <citation type="journal article" date="2019" name="J. Hered.">
        <title>An Improved Genome Assembly for Drosophila navojoa, the Basal Species in the mojavensis Cluster.</title>
        <authorList>
            <person name="Vanderlinde T."/>
            <person name="Dupim E.G."/>
            <person name="Nazario-Yepiz N.O."/>
            <person name="Carvalho A.B."/>
        </authorList>
    </citation>
    <scope>NUCLEOTIDE SEQUENCE [LARGE SCALE GENOMIC DNA]</scope>
    <source>
        <strain evidence="6">Navoj_Jal97</strain>
        <tissue evidence="6">Whole organism</tissue>
    </source>
</reference>
<dbReference type="GO" id="GO:0008270">
    <property type="term" value="F:zinc ion binding"/>
    <property type="evidence" value="ECO:0007669"/>
    <property type="project" value="UniProtKB-KW"/>
</dbReference>
<evidence type="ECO:0000259" key="5">
    <source>
        <dbReference type="Pfam" id="PF04500"/>
    </source>
</evidence>
<keyword evidence="7" id="KW-1185">Reference proteome</keyword>
<dbReference type="Gene3D" id="2.20.25.240">
    <property type="match status" value="2"/>
</dbReference>
<accession>A0A484B7J7</accession>
<evidence type="ECO:0000313" key="6">
    <source>
        <dbReference type="EMBL" id="TDG44619.1"/>
    </source>
</evidence>
<gene>
    <name evidence="6" type="ORF">AWZ03_008940</name>
</gene>
<proteinExistence type="predicted"/>
<evidence type="ECO:0000256" key="1">
    <source>
        <dbReference type="ARBA" id="ARBA00022723"/>
    </source>
</evidence>
<evidence type="ECO:0000256" key="4">
    <source>
        <dbReference type="SAM" id="MobiDB-lite"/>
    </source>
</evidence>
<dbReference type="EMBL" id="LSRL02000098">
    <property type="protein sequence ID" value="TDG44619.1"/>
    <property type="molecule type" value="Genomic_DNA"/>
</dbReference>
<dbReference type="OMA" id="THAQPRI"/>